<keyword evidence="1" id="KW-0472">Membrane</keyword>
<name>A0A1Y2GX94_9FUNG</name>
<accession>A0A1Y2GX94</accession>
<keyword evidence="1" id="KW-0812">Transmembrane</keyword>
<proteinExistence type="predicted"/>
<dbReference type="RefSeq" id="XP_021883848.1">
    <property type="nucleotide sequence ID" value="XM_022023330.1"/>
</dbReference>
<dbReference type="STRING" id="64571.A0A1Y2GX94"/>
<dbReference type="AlphaFoldDB" id="A0A1Y2GX94"/>
<dbReference type="GeneID" id="33565174"/>
<dbReference type="InterPro" id="IPR050126">
    <property type="entry name" value="Ap4A_hydrolase"/>
</dbReference>
<protein>
    <submittedName>
        <fullName evidence="3">Metallo-dependent phosphatase-like protein</fullName>
    </submittedName>
</protein>
<dbReference type="Gene3D" id="3.60.21.10">
    <property type="match status" value="1"/>
</dbReference>
<feature type="transmembrane region" description="Helical" evidence="1">
    <location>
        <begin position="12"/>
        <end position="34"/>
    </location>
</feature>
<dbReference type="Proteomes" id="UP000193648">
    <property type="component" value="Unassembled WGS sequence"/>
</dbReference>
<dbReference type="EMBL" id="MCFF01000008">
    <property type="protein sequence ID" value="ORZ24867.1"/>
    <property type="molecule type" value="Genomic_DNA"/>
</dbReference>
<dbReference type="PANTHER" id="PTHR42850">
    <property type="entry name" value="METALLOPHOSPHOESTERASE"/>
    <property type="match status" value="1"/>
</dbReference>
<dbReference type="OrthoDB" id="10267127at2759"/>
<reference evidence="3 4" key="1">
    <citation type="submission" date="2016-07" db="EMBL/GenBank/DDBJ databases">
        <title>Pervasive Adenine N6-methylation of Active Genes in Fungi.</title>
        <authorList>
            <consortium name="DOE Joint Genome Institute"/>
            <person name="Mondo S.J."/>
            <person name="Dannebaum R.O."/>
            <person name="Kuo R.C."/>
            <person name="Labutti K."/>
            <person name="Haridas S."/>
            <person name="Kuo A."/>
            <person name="Salamov A."/>
            <person name="Ahrendt S.R."/>
            <person name="Lipzen A."/>
            <person name="Sullivan W."/>
            <person name="Andreopoulos W.B."/>
            <person name="Clum A."/>
            <person name="Lindquist E."/>
            <person name="Daum C."/>
            <person name="Ramamoorthy G.K."/>
            <person name="Gryganskyi A."/>
            <person name="Culley D."/>
            <person name="Magnuson J.K."/>
            <person name="James T.Y."/>
            <person name="O'Malley M.A."/>
            <person name="Stajich J.E."/>
            <person name="Spatafora J.W."/>
            <person name="Visel A."/>
            <person name="Grigoriev I.V."/>
        </authorList>
    </citation>
    <scope>NUCLEOTIDE SEQUENCE [LARGE SCALE GENOMIC DNA]</scope>
    <source>
        <strain evidence="3 4">NRRL 3116</strain>
    </source>
</reference>
<evidence type="ECO:0000259" key="2">
    <source>
        <dbReference type="Pfam" id="PF00149"/>
    </source>
</evidence>
<feature type="domain" description="Calcineurin-like phosphoesterase" evidence="2">
    <location>
        <begin position="146"/>
        <end position="220"/>
    </location>
</feature>
<sequence>MPLASSVRPVVTQVAILVIVITVLLFSTATVWQLMPKLPDNSRDGRPPGCISRARYITVLDNPLDRNRDNVNNDDNDGMFSFIEDKADQIHLTMKEPNTPPESLPSDRYAQYIYQEEIHFSDNCGDDNDDKDDKIQYSERPKQVRRTIILGDTHGNLKEFNKFMEKYKYDAEKDVIILAGDLISKGPQSLELLDRAIEVGAKCVRGNHDDKVIRWRGYLDSLSPKEREALEAEEDVVDDDDDDNDLIRQRHHRHSGVAIPWDLDKNSEHYRLARAMTRAQYNYLRSCPLILTLPRELSIHNLPTHVVHAGIDPRRDILSQQPWVLINVRNVLDDGTPARKKRFGQGWAHAFNQMYSRRHGHRRPSSRFDFFVVYGHDAGRSLNVMDRSVGIDTGCIYGRELTGYVLETGEIMSVRCTGVPEFAKKD</sequence>
<dbReference type="GO" id="GO:0005737">
    <property type="term" value="C:cytoplasm"/>
    <property type="evidence" value="ECO:0007669"/>
    <property type="project" value="TreeGrafter"/>
</dbReference>
<gene>
    <name evidence="3" type="ORF">BCR41DRAFT_348641</name>
</gene>
<keyword evidence="1" id="KW-1133">Transmembrane helix</keyword>
<dbReference type="InterPro" id="IPR004843">
    <property type="entry name" value="Calcineurin-like_PHP"/>
</dbReference>
<evidence type="ECO:0000313" key="4">
    <source>
        <dbReference type="Proteomes" id="UP000193648"/>
    </source>
</evidence>
<evidence type="ECO:0000313" key="3">
    <source>
        <dbReference type="EMBL" id="ORZ24867.1"/>
    </source>
</evidence>
<organism evidence="3 4">
    <name type="scientific">Lobosporangium transversale</name>
    <dbReference type="NCBI Taxonomy" id="64571"/>
    <lineage>
        <taxon>Eukaryota</taxon>
        <taxon>Fungi</taxon>
        <taxon>Fungi incertae sedis</taxon>
        <taxon>Mucoromycota</taxon>
        <taxon>Mortierellomycotina</taxon>
        <taxon>Mortierellomycetes</taxon>
        <taxon>Mortierellales</taxon>
        <taxon>Mortierellaceae</taxon>
        <taxon>Lobosporangium</taxon>
    </lineage>
</organism>
<dbReference type="InterPro" id="IPR029052">
    <property type="entry name" value="Metallo-depent_PP-like"/>
</dbReference>
<dbReference type="SUPFAM" id="SSF56300">
    <property type="entry name" value="Metallo-dependent phosphatases"/>
    <property type="match status" value="1"/>
</dbReference>
<dbReference type="Pfam" id="PF00149">
    <property type="entry name" value="Metallophos"/>
    <property type="match status" value="1"/>
</dbReference>
<comment type="caution">
    <text evidence="3">The sequence shown here is derived from an EMBL/GenBank/DDBJ whole genome shotgun (WGS) entry which is preliminary data.</text>
</comment>
<dbReference type="GO" id="GO:0016791">
    <property type="term" value="F:phosphatase activity"/>
    <property type="evidence" value="ECO:0007669"/>
    <property type="project" value="TreeGrafter"/>
</dbReference>
<keyword evidence="4" id="KW-1185">Reference proteome</keyword>
<dbReference type="GO" id="GO:0006798">
    <property type="term" value="P:polyphosphate catabolic process"/>
    <property type="evidence" value="ECO:0007669"/>
    <property type="project" value="TreeGrafter"/>
</dbReference>
<dbReference type="PANTHER" id="PTHR42850:SF4">
    <property type="entry name" value="ZINC-DEPENDENT ENDOPOLYPHOSPHATASE"/>
    <property type="match status" value="1"/>
</dbReference>
<evidence type="ECO:0000256" key="1">
    <source>
        <dbReference type="SAM" id="Phobius"/>
    </source>
</evidence>
<dbReference type="GO" id="GO:0000298">
    <property type="term" value="F:endopolyphosphatase activity"/>
    <property type="evidence" value="ECO:0007669"/>
    <property type="project" value="TreeGrafter"/>
</dbReference>
<dbReference type="InParanoid" id="A0A1Y2GX94"/>